<reference evidence="2 3" key="1">
    <citation type="journal article" date="2018" name="Front. Plant Sci.">
        <title>Red Clover (Trifolium pratense) and Zigzag Clover (T. medium) - A Picture of Genomic Similarities and Differences.</title>
        <authorList>
            <person name="Dluhosova J."/>
            <person name="Istvanek J."/>
            <person name="Nedelnik J."/>
            <person name="Repkova J."/>
        </authorList>
    </citation>
    <scope>NUCLEOTIDE SEQUENCE [LARGE SCALE GENOMIC DNA]</scope>
    <source>
        <strain evidence="3">cv. 10/8</strain>
        <tissue evidence="2">Leaf</tissue>
    </source>
</reference>
<name>A0A392TU81_9FABA</name>
<feature type="compositionally biased region" description="Polar residues" evidence="1">
    <location>
        <begin position="54"/>
        <end position="63"/>
    </location>
</feature>
<sequence>VGETLTQEDYEIRDNVIPTTDCGDNPKIDDITDVGNIMDQVLQSLNEKIPETDAGNNAETSGTLEDVVEDFVPTTPVDNTVSNQL</sequence>
<feature type="compositionally biased region" description="Polar residues" evidence="1">
    <location>
        <begin position="76"/>
        <end position="85"/>
    </location>
</feature>
<evidence type="ECO:0000256" key="1">
    <source>
        <dbReference type="SAM" id="MobiDB-lite"/>
    </source>
</evidence>
<dbReference type="Proteomes" id="UP000265520">
    <property type="component" value="Unassembled WGS sequence"/>
</dbReference>
<comment type="caution">
    <text evidence="2">The sequence shown here is derived from an EMBL/GenBank/DDBJ whole genome shotgun (WGS) entry which is preliminary data.</text>
</comment>
<keyword evidence="3" id="KW-1185">Reference proteome</keyword>
<evidence type="ECO:0000313" key="3">
    <source>
        <dbReference type="Proteomes" id="UP000265520"/>
    </source>
</evidence>
<organism evidence="2 3">
    <name type="scientific">Trifolium medium</name>
    <dbReference type="NCBI Taxonomy" id="97028"/>
    <lineage>
        <taxon>Eukaryota</taxon>
        <taxon>Viridiplantae</taxon>
        <taxon>Streptophyta</taxon>
        <taxon>Embryophyta</taxon>
        <taxon>Tracheophyta</taxon>
        <taxon>Spermatophyta</taxon>
        <taxon>Magnoliopsida</taxon>
        <taxon>eudicotyledons</taxon>
        <taxon>Gunneridae</taxon>
        <taxon>Pentapetalae</taxon>
        <taxon>rosids</taxon>
        <taxon>fabids</taxon>
        <taxon>Fabales</taxon>
        <taxon>Fabaceae</taxon>
        <taxon>Papilionoideae</taxon>
        <taxon>50 kb inversion clade</taxon>
        <taxon>NPAAA clade</taxon>
        <taxon>Hologalegina</taxon>
        <taxon>IRL clade</taxon>
        <taxon>Trifolieae</taxon>
        <taxon>Trifolium</taxon>
    </lineage>
</organism>
<feature type="region of interest" description="Disordered" evidence="1">
    <location>
        <begin position="49"/>
        <end position="85"/>
    </location>
</feature>
<accession>A0A392TU81</accession>
<evidence type="ECO:0000313" key="2">
    <source>
        <dbReference type="EMBL" id="MCI64622.1"/>
    </source>
</evidence>
<feature type="non-terminal residue" evidence="2">
    <location>
        <position position="1"/>
    </location>
</feature>
<feature type="non-terminal residue" evidence="2">
    <location>
        <position position="85"/>
    </location>
</feature>
<proteinExistence type="predicted"/>
<protein>
    <submittedName>
        <fullName evidence="2">Uncharacterized protein</fullName>
    </submittedName>
</protein>
<dbReference type="EMBL" id="LXQA010659834">
    <property type="protein sequence ID" value="MCI64622.1"/>
    <property type="molecule type" value="Genomic_DNA"/>
</dbReference>
<dbReference type="AlphaFoldDB" id="A0A392TU81"/>